<dbReference type="Pfam" id="PF00008">
    <property type="entry name" value="EGF"/>
    <property type="match status" value="1"/>
</dbReference>
<feature type="transmembrane region" description="Helical" evidence="9">
    <location>
        <begin position="1279"/>
        <end position="1301"/>
    </location>
</feature>
<feature type="disulfide bond" evidence="8">
    <location>
        <begin position="4"/>
        <end position="22"/>
    </location>
</feature>
<dbReference type="InterPro" id="IPR000276">
    <property type="entry name" value="GPCR_Rhodpsn"/>
</dbReference>
<evidence type="ECO:0000256" key="7">
    <source>
        <dbReference type="PROSITE-ProRule" id="PRU00076"/>
    </source>
</evidence>
<dbReference type="Proteomes" id="UP000663855">
    <property type="component" value="Unassembled WGS sequence"/>
</dbReference>
<keyword evidence="2 9" id="KW-0812">Transmembrane</keyword>
<evidence type="ECO:0000256" key="5">
    <source>
        <dbReference type="ARBA" id="ARBA00023136"/>
    </source>
</evidence>
<feature type="disulfide bond" evidence="7">
    <location>
        <begin position="870"/>
        <end position="879"/>
    </location>
</feature>
<dbReference type="CDD" id="cd00637">
    <property type="entry name" value="7tm_classA_rhodopsin-like"/>
    <property type="match status" value="1"/>
</dbReference>
<dbReference type="PROSITE" id="PS00028">
    <property type="entry name" value="ZINC_FINGER_C2H2_1"/>
    <property type="match status" value="1"/>
</dbReference>
<dbReference type="SMART" id="SM00181">
    <property type="entry name" value="EGF"/>
    <property type="match status" value="3"/>
</dbReference>
<dbReference type="Gene3D" id="4.10.400.10">
    <property type="entry name" value="Low-density Lipoprotein Receptor"/>
    <property type="match status" value="2"/>
</dbReference>
<feature type="transmembrane region" description="Helical" evidence="9">
    <location>
        <begin position="1327"/>
        <end position="1346"/>
    </location>
</feature>
<dbReference type="PRINTS" id="PR00261">
    <property type="entry name" value="LDLRECEPTOR"/>
</dbReference>
<dbReference type="PROSITE" id="PS00022">
    <property type="entry name" value="EGF_1"/>
    <property type="match status" value="4"/>
</dbReference>
<evidence type="ECO:0008006" key="14">
    <source>
        <dbReference type="Google" id="ProtNLM"/>
    </source>
</evidence>
<evidence type="ECO:0000256" key="8">
    <source>
        <dbReference type="PROSITE-ProRule" id="PRU00124"/>
    </source>
</evidence>
<keyword evidence="6 7" id="KW-1015">Disulfide bond</keyword>
<reference evidence="12" key="1">
    <citation type="submission" date="2021-02" db="EMBL/GenBank/DDBJ databases">
        <authorList>
            <person name="Nowell W R."/>
        </authorList>
    </citation>
    <scope>NUCLEOTIDE SEQUENCE</scope>
</reference>
<evidence type="ECO:0000256" key="4">
    <source>
        <dbReference type="ARBA" id="ARBA00022989"/>
    </source>
</evidence>
<dbReference type="Gene3D" id="1.20.1070.10">
    <property type="entry name" value="Rhodopsin 7-helix transmembrane proteins"/>
    <property type="match status" value="1"/>
</dbReference>
<comment type="caution">
    <text evidence="12">The sequence shown here is derived from an EMBL/GenBank/DDBJ whole genome shotgun (WGS) entry which is preliminary data.</text>
</comment>
<dbReference type="GO" id="GO:0004930">
    <property type="term" value="F:G protein-coupled receptor activity"/>
    <property type="evidence" value="ECO:0007669"/>
    <property type="project" value="InterPro"/>
</dbReference>
<dbReference type="Gene3D" id="2.10.25.10">
    <property type="entry name" value="Laminin"/>
    <property type="match status" value="1"/>
</dbReference>
<dbReference type="InterPro" id="IPR000742">
    <property type="entry name" value="EGF"/>
</dbReference>
<feature type="domain" description="EGF-like" evidence="10">
    <location>
        <begin position="765"/>
        <end position="802"/>
    </location>
</feature>
<name>A0A815SU27_9BILA</name>
<keyword evidence="3" id="KW-0677">Repeat</keyword>
<comment type="caution">
    <text evidence="7">Lacks conserved residue(s) required for the propagation of feature annotation.</text>
</comment>
<dbReference type="GO" id="GO:0016192">
    <property type="term" value="P:vesicle-mediated transport"/>
    <property type="evidence" value="ECO:0007669"/>
    <property type="project" value="UniProtKB-ARBA"/>
</dbReference>
<keyword evidence="5 9" id="KW-0472">Membrane</keyword>
<evidence type="ECO:0000313" key="12">
    <source>
        <dbReference type="EMBL" id="CAF1497452.1"/>
    </source>
</evidence>
<evidence type="ECO:0000313" key="13">
    <source>
        <dbReference type="Proteomes" id="UP000663855"/>
    </source>
</evidence>
<feature type="disulfide bond" evidence="7">
    <location>
        <begin position="792"/>
        <end position="801"/>
    </location>
</feature>
<evidence type="ECO:0000256" key="2">
    <source>
        <dbReference type="ARBA" id="ARBA00022692"/>
    </source>
</evidence>
<dbReference type="InterPro" id="IPR036055">
    <property type="entry name" value="LDL_receptor-like_sf"/>
</dbReference>
<comment type="subcellular location">
    <subcellularLocation>
        <location evidence="1">Membrane</location>
        <topology evidence="1">Single-pass membrane protein</topology>
    </subcellularLocation>
</comment>
<accession>A0A815SU27</accession>
<dbReference type="PANTHER" id="PTHR24270">
    <property type="entry name" value="LOW-DENSITY LIPOPROTEIN RECEPTOR-RELATED"/>
    <property type="match status" value="1"/>
</dbReference>
<dbReference type="PROSITE" id="PS50262">
    <property type="entry name" value="G_PROTEIN_RECEP_F1_2"/>
    <property type="match status" value="1"/>
</dbReference>
<evidence type="ECO:0000259" key="11">
    <source>
        <dbReference type="PROSITE" id="PS50262"/>
    </source>
</evidence>
<feature type="domain" description="G-protein coupled receptors family 1 profile" evidence="11">
    <location>
        <begin position="1122"/>
        <end position="1378"/>
    </location>
</feature>
<evidence type="ECO:0000256" key="3">
    <source>
        <dbReference type="ARBA" id="ARBA00022737"/>
    </source>
</evidence>
<sequence>MQSCPPPSCLDWREICDGIVDCLDGIDELDCLELEINECDEHEYRCHQGMCVPEQFINDNPYNPDCLDSSDEDDYSQEVATPDKYIPDFYTNGVEYPDCYQDPSFRCEESNHRLKIFLLNSVCGDGQPSIAHLAHKGGRILNNFKDQYVCQNKRIQMLEASLASHAGNSNLSYECWYAMMCIAYMTDEDYDSECDALLEEMDDEGRMSLENRCNQSDHVIFPVHPILEGHVRFGYWTRKSFKIKNRELSKHPDFVCYDAQRCSFLPFTMKIDNLTCIEVGESFKLIYSTLPALIHTCDHIYESGNETDCFHPALFHCPGTSKCISKHRLLDGNPDCYNDTDELYENSCQLNDQHRFRCTLENKCISLYIVRDGISHCLENQDEIPISKQQEISFQKLCNGYTSLSSIVNNGINETDETNCEQWPCNNQYTRCDGAWTCSNGADEIGCDQSSICYPDSHECISPTTFDSICLPIDRAGDGVIDCLGATDEREYCRKRFPEEILYRYRCSNDTKCSFWRNSLHSQCVDTAGCEAEKDFSFNIYSLEEWFFGRNCTTHVKMISVLNKLLGDQRLINNDNFNEIHFTLDHANQLSSNINQPSLSILNQSSIRSKKLNFIHNSICHRGILIELGKEKIESCLCPPSYYGKQCQFQSQRISLTLKIAKECAPNCRGVYGVVLALIDHQKIIHSYEQLTYITTINCDLKYNLYFLYGSRPKDLTKNYSIHIDIYDRVDLSYYMSWTIPVRLVFLPVNRISVHMIIPSHPMHPIEQCPLVCGHHGQCRRYINTAEYFCHCSSGWSGIRCTVHQNKCDCSSSSICIGIANNRSICLCPLDKFGPRCFIPSVCSDRPCKNNGQCVPKDDRLSIKEFFCICPEGYFGNTCEMKNRRIHISFHSIEIPRILFAYLITVQTKADPLITIISKKISLDQDSVTLFMSIHFNMILLQIQSNYYLSFLPVNATQASDIEIELKPIHYCAPIDKLLDKQTNSFSLLHRVKFYHVPCKTQSLLICFHDYEAFMCLCNKDRHANCFPFHFNKNSTCTGRGQCENEGQCISDRSTCPTSIICICAECYYGTKCQFTTEGSSLSLDIILGYQIRPDIPILDQRIAVKITFASTILLAFISYVSSTLSILTFRSKSVRQVGCGFYMLALSVVSLFTATVFTLKLCLLIAFQTLSITNRTAEKINCISIEFILQSLVVIENWLATCISIERALLVTRYDNSTKQNTIKIARLAIPGIILCTLISFMHDPFYRELVNDEYEHRTWCVIRYSPSAKIYDSALQIFHYVVPFFINCISAHIIIINVARTHSAARKNKTRKQHLREQLSEHKHLIISPLILIALAMPHLIISFLTKCIKSIRNPWLFLCAYFVTFIPSLLLSLIFILPSKTYRDLFVKTSRQYLLCK</sequence>
<proteinExistence type="predicted"/>
<gene>
    <name evidence="12" type="ORF">CJN711_LOCUS27056</name>
</gene>
<feature type="transmembrane region" description="Helical" evidence="9">
    <location>
        <begin position="1358"/>
        <end position="1380"/>
    </location>
</feature>
<dbReference type="InterPro" id="IPR017452">
    <property type="entry name" value="GPCR_Rhodpsn_7TM"/>
</dbReference>
<dbReference type="GO" id="GO:0005886">
    <property type="term" value="C:plasma membrane"/>
    <property type="evidence" value="ECO:0007669"/>
    <property type="project" value="TreeGrafter"/>
</dbReference>
<feature type="transmembrane region" description="Helical" evidence="9">
    <location>
        <begin position="1107"/>
        <end position="1130"/>
    </location>
</feature>
<feature type="disulfide bond" evidence="7">
    <location>
        <begin position="773"/>
        <end position="790"/>
    </location>
</feature>
<evidence type="ECO:0000256" key="6">
    <source>
        <dbReference type="ARBA" id="ARBA00023157"/>
    </source>
</evidence>
<feature type="disulfide bond" evidence="7">
    <location>
        <begin position="769"/>
        <end position="779"/>
    </location>
</feature>
<feature type="disulfide bond" evidence="8">
    <location>
        <begin position="39"/>
        <end position="51"/>
    </location>
</feature>
<dbReference type="InterPro" id="IPR002172">
    <property type="entry name" value="LDrepeatLR_classA_rpt"/>
</dbReference>
<feature type="transmembrane region" description="Helical" evidence="9">
    <location>
        <begin position="1226"/>
        <end position="1244"/>
    </location>
</feature>
<protein>
    <recommendedName>
        <fullName evidence="14">G-protein coupled receptors family 1 profile domain-containing protein</fullName>
    </recommendedName>
</protein>
<dbReference type="CDD" id="cd00112">
    <property type="entry name" value="LDLa"/>
    <property type="match status" value="2"/>
</dbReference>
<feature type="transmembrane region" description="Helical" evidence="9">
    <location>
        <begin position="1188"/>
        <end position="1206"/>
    </location>
</feature>
<dbReference type="PROSITE" id="PS50068">
    <property type="entry name" value="LDLRA_2"/>
    <property type="match status" value="3"/>
</dbReference>
<feature type="transmembrane region" description="Helical" evidence="9">
    <location>
        <begin position="1142"/>
        <end position="1168"/>
    </location>
</feature>
<evidence type="ECO:0000259" key="10">
    <source>
        <dbReference type="PROSITE" id="PS50026"/>
    </source>
</evidence>
<dbReference type="CDD" id="cd00054">
    <property type="entry name" value="EGF_CA"/>
    <property type="match status" value="1"/>
</dbReference>
<dbReference type="EMBL" id="CAJNOV010012800">
    <property type="protein sequence ID" value="CAF1497452.1"/>
    <property type="molecule type" value="Genomic_DNA"/>
</dbReference>
<dbReference type="SMART" id="SM00192">
    <property type="entry name" value="LDLa"/>
    <property type="match status" value="6"/>
</dbReference>
<dbReference type="SUPFAM" id="SSF57196">
    <property type="entry name" value="EGF/Laminin"/>
    <property type="match status" value="1"/>
</dbReference>
<dbReference type="InterPro" id="IPR013087">
    <property type="entry name" value="Znf_C2H2_type"/>
</dbReference>
<keyword evidence="4 9" id="KW-1133">Transmembrane helix</keyword>
<organism evidence="12 13">
    <name type="scientific">Rotaria magnacalcarata</name>
    <dbReference type="NCBI Taxonomy" id="392030"/>
    <lineage>
        <taxon>Eukaryota</taxon>
        <taxon>Metazoa</taxon>
        <taxon>Spiralia</taxon>
        <taxon>Gnathifera</taxon>
        <taxon>Rotifera</taxon>
        <taxon>Eurotatoria</taxon>
        <taxon>Bdelloidea</taxon>
        <taxon>Philodinida</taxon>
        <taxon>Philodinidae</taxon>
        <taxon>Rotaria</taxon>
    </lineage>
</organism>
<dbReference type="Pfam" id="PF00001">
    <property type="entry name" value="7tm_1"/>
    <property type="match status" value="1"/>
</dbReference>
<evidence type="ECO:0000256" key="1">
    <source>
        <dbReference type="ARBA" id="ARBA00004167"/>
    </source>
</evidence>
<dbReference type="InterPro" id="IPR050685">
    <property type="entry name" value="LDLR"/>
</dbReference>
<dbReference type="SUPFAM" id="SSF57424">
    <property type="entry name" value="LDL receptor-like module"/>
    <property type="match status" value="1"/>
</dbReference>
<evidence type="ECO:0000256" key="9">
    <source>
        <dbReference type="SAM" id="Phobius"/>
    </source>
</evidence>
<dbReference type="PROSITE" id="PS50026">
    <property type="entry name" value="EGF_3"/>
    <property type="match status" value="2"/>
</dbReference>
<dbReference type="SUPFAM" id="SSF81321">
    <property type="entry name" value="Family A G protein-coupled receptor-like"/>
    <property type="match status" value="1"/>
</dbReference>
<feature type="domain" description="EGF-like" evidence="10">
    <location>
        <begin position="839"/>
        <end position="880"/>
    </location>
</feature>
<feature type="disulfide bond" evidence="8">
    <location>
        <begin position="16"/>
        <end position="31"/>
    </location>
</feature>
<dbReference type="PROSITE" id="PS01186">
    <property type="entry name" value="EGF_2"/>
    <property type="match status" value="2"/>
</dbReference>
<keyword evidence="7" id="KW-0245">EGF-like domain</keyword>